<dbReference type="InterPro" id="IPR051446">
    <property type="entry name" value="HTH_trans_reg/aminotransferase"/>
</dbReference>
<dbReference type="InterPro" id="IPR004839">
    <property type="entry name" value="Aminotransferase_I/II_large"/>
</dbReference>
<dbReference type="InterPro" id="IPR036390">
    <property type="entry name" value="WH_DNA-bd_sf"/>
</dbReference>
<dbReference type="InterPro" id="IPR036388">
    <property type="entry name" value="WH-like_DNA-bd_sf"/>
</dbReference>
<dbReference type="GO" id="GO:0030170">
    <property type="term" value="F:pyridoxal phosphate binding"/>
    <property type="evidence" value="ECO:0007669"/>
    <property type="project" value="InterPro"/>
</dbReference>
<dbReference type="CDD" id="cd00609">
    <property type="entry name" value="AAT_like"/>
    <property type="match status" value="1"/>
</dbReference>
<dbReference type="Gene3D" id="3.40.640.10">
    <property type="entry name" value="Type I PLP-dependent aspartate aminotransferase-like (Major domain)"/>
    <property type="match status" value="1"/>
</dbReference>
<dbReference type="OrthoDB" id="594134at2"/>
<dbReference type="PANTHER" id="PTHR46577:SF1">
    <property type="entry name" value="HTH-TYPE TRANSCRIPTIONAL REGULATORY PROTEIN GABR"/>
    <property type="match status" value="1"/>
</dbReference>
<dbReference type="EMBL" id="QUMQ01000001">
    <property type="protein sequence ID" value="REG00040.1"/>
    <property type="molecule type" value="Genomic_DNA"/>
</dbReference>
<dbReference type="Gene3D" id="1.10.10.10">
    <property type="entry name" value="Winged helix-like DNA-binding domain superfamily/Winged helix DNA-binding domain"/>
    <property type="match status" value="1"/>
</dbReference>
<sequence length="480" mass="51856">MAESWATSAGDEPAETGVDLHLDLAGPKLREGLTDALRDAVRSKRLAPGTRLPSSRTLAADLGVARNTVANAYAELIAEGWLTAQQGSGTRVARRVEPRRAAPAALVRPKLAGQRPTYSLLTGSPNLAQFPRKQWLAAARRAITAAPHDAFALGDAHGRIELRTALADYLARSRGVYADPERIVISSGFHHALGLMAQALKARRVRTVAVESYGLDIYREQLSNAGLRIPPLFVDEHGARTEDLAGLPTVGAVLITPAHQFPTGHALTPTRRAAVLDWARATGGLILEDDYDGEFRYDREPVGALQGLDPDRIAYFGTVSKSLAPGLRLAWMVLPDWLVPEIITAKGYLDWLASSLEQLTLAEFIASGDYDRHVRAMRLRYRRRRDQLVTALADRAPAIKVTGLAAGLQVVLELPPGTEQSVITAAAARGLEVSGIAEFRYETADSGWKLPAMDALVINYAAPLDNAWAGALDILCDVMP</sequence>
<dbReference type="PRINTS" id="PR00035">
    <property type="entry name" value="HTHGNTR"/>
</dbReference>
<protein>
    <submittedName>
        <fullName evidence="7">GntR family transcriptional regulator/MocR family aminotransferase</fullName>
    </submittedName>
</protein>
<comment type="similarity">
    <text evidence="1">In the C-terminal section; belongs to the class-I pyridoxal-phosphate-dependent aminotransferase family.</text>
</comment>
<keyword evidence="8" id="KW-1185">Reference proteome</keyword>
<evidence type="ECO:0000256" key="1">
    <source>
        <dbReference type="ARBA" id="ARBA00005384"/>
    </source>
</evidence>
<reference evidence="7 8" key="1">
    <citation type="submission" date="2018-08" db="EMBL/GenBank/DDBJ databases">
        <title>Sequencing the genomes of 1000 actinobacteria strains.</title>
        <authorList>
            <person name="Klenk H.-P."/>
        </authorList>
    </citation>
    <scope>NUCLEOTIDE SEQUENCE [LARGE SCALE GENOMIC DNA]</scope>
    <source>
        <strain evidence="7 8">DSM 44099</strain>
    </source>
</reference>
<dbReference type="InterPro" id="IPR000524">
    <property type="entry name" value="Tscrpt_reg_HTH_GntR"/>
</dbReference>
<dbReference type="Proteomes" id="UP000256913">
    <property type="component" value="Unassembled WGS sequence"/>
</dbReference>
<feature type="domain" description="HTH gntR-type" evidence="6">
    <location>
        <begin position="27"/>
        <end position="95"/>
    </location>
</feature>
<dbReference type="PROSITE" id="PS50949">
    <property type="entry name" value="HTH_GNTR"/>
    <property type="match status" value="1"/>
</dbReference>
<dbReference type="SUPFAM" id="SSF46785">
    <property type="entry name" value="Winged helix' DNA-binding domain"/>
    <property type="match status" value="1"/>
</dbReference>
<dbReference type="InterPro" id="IPR015421">
    <property type="entry name" value="PyrdxlP-dep_Trfase_major"/>
</dbReference>
<evidence type="ECO:0000256" key="5">
    <source>
        <dbReference type="ARBA" id="ARBA00023163"/>
    </source>
</evidence>
<proteinExistence type="inferred from homology"/>
<gene>
    <name evidence="7" type="ORF">DFJ67_6086</name>
</gene>
<keyword evidence="5" id="KW-0804">Transcription</keyword>
<dbReference type="Pfam" id="PF00392">
    <property type="entry name" value="GntR"/>
    <property type="match status" value="1"/>
</dbReference>
<evidence type="ECO:0000256" key="2">
    <source>
        <dbReference type="ARBA" id="ARBA00022898"/>
    </source>
</evidence>
<dbReference type="SMART" id="SM00345">
    <property type="entry name" value="HTH_GNTR"/>
    <property type="match status" value="1"/>
</dbReference>
<dbReference type="GO" id="GO:0003677">
    <property type="term" value="F:DNA binding"/>
    <property type="evidence" value="ECO:0007669"/>
    <property type="project" value="UniProtKB-KW"/>
</dbReference>
<dbReference type="GO" id="GO:0008483">
    <property type="term" value="F:transaminase activity"/>
    <property type="evidence" value="ECO:0007669"/>
    <property type="project" value="UniProtKB-KW"/>
</dbReference>
<keyword evidence="7" id="KW-0032">Aminotransferase</keyword>
<keyword evidence="7" id="KW-0808">Transferase</keyword>
<evidence type="ECO:0000313" key="7">
    <source>
        <dbReference type="EMBL" id="REG00040.1"/>
    </source>
</evidence>
<dbReference type="AlphaFoldDB" id="A0A3D9ZT07"/>
<evidence type="ECO:0000259" key="6">
    <source>
        <dbReference type="PROSITE" id="PS50949"/>
    </source>
</evidence>
<name>A0A3D9ZT07_9ACTN</name>
<dbReference type="SUPFAM" id="SSF53383">
    <property type="entry name" value="PLP-dependent transferases"/>
    <property type="match status" value="1"/>
</dbReference>
<keyword evidence="2" id="KW-0663">Pyridoxal phosphate</keyword>
<dbReference type="PANTHER" id="PTHR46577">
    <property type="entry name" value="HTH-TYPE TRANSCRIPTIONAL REGULATORY PROTEIN GABR"/>
    <property type="match status" value="1"/>
</dbReference>
<comment type="caution">
    <text evidence="7">The sequence shown here is derived from an EMBL/GenBank/DDBJ whole genome shotgun (WGS) entry which is preliminary data.</text>
</comment>
<evidence type="ECO:0000256" key="3">
    <source>
        <dbReference type="ARBA" id="ARBA00023015"/>
    </source>
</evidence>
<accession>A0A3D9ZT07</accession>
<dbReference type="GO" id="GO:0003700">
    <property type="term" value="F:DNA-binding transcription factor activity"/>
    <property type="evidence" value="ECO:0007669"/>
    <property type="project" value="InterPro"/>
</dbReference>
<evidence type="ECO:0000256" key="4">
    <source>
        <dbReference type="ARBA" id="ARBA00023125"/>
    </source>
</evidence>
<dbReference type="Pfam" id="PF00155">
    <property type="entry name" value="Aminotran_1_2"/>
    <property type="match status" value="1"/>
</dbReference>
<dbReference type="RefSeq" id="WP_116071285.1">
    <property type="nucleotide sequence ID" value="NZ_BONB01000003.1"/>
</dbReference>
<organism evidence="7 8">
    <name type="scientific">Asanoa ferruginea</name>
    <dbReference type="NCBI Taxonomy" id="53367"/>
    <lineage>
        <taxon>Bacteria</taxon>
        <taxon>Bacillati</taxon>
        <taxon>Actinomycetota</taxon>
        <taxon>Actinomycetes</taxon>
        <taxon>Micromonosporales</taxon>
        <taxon>Micromonosporaceae</taxon>
        <taxon>Asanoa</taxon>
    </lineage>
</organism>
<evidence type="ECO:0000313" key="8">
    <source>
        <dbReference type="Proteomes" id="UP000256913"/>
    </source>
</evidence>
<keyword evidence="3" id="KW-0805">Transcription regulation</keyword>
<dbReference type="InterPro" id="IPR015424">
    <property type="entry name" value="PyrdxlP-dep_Trfase"/>
</dbReference>
<dbReference type="CDD" id="cd07377">
    <property type="entry name" value="WHTH_GntR"/>
    <property type="match status" value="1"/>
</dbReference>
<keyword evidence="4" id="KW-0238">DNA-binding</keyword>